<proteinExistence type="predicted"/>
<dbReference type="PROSITE" id="PS51257">
    <property type="entry name" value="PROKAR_LIPOPROTEIN"/>
    <property type="match status" value="1"/>
</dbReference>
<comment type="caution">
    <text evidence="1">The sequence shown here is derived from an EMBL/GenBank/DDBJ whole genome shotgun (WGS) entry which is preliminary data.</text>
</comment>
<dbReference type="EMBL" id="PVYX01000003">
    <property type="protein sequence ID" value="PRX53060.1"/>
    <property type="molecule type" value="Genomic_DNA"/>
</dbReference>
<name>A0A2T0M6E0_9FLAO</name>
<evidence type="ECO:0000313" key="1">
    <source>
        <dbReference type="EMBL" id="PRX53060.1"/>
    </source>
</evidence>
<sequence>MKAPFSIFICLSLFLVACKTEPKKSTVAEAEPSQSILEKIASAHGYENWKAVKEFHFTFNVDRDSTHFERSWIWKPKTNQVTAISANDTLTYFRKEMDSVAYKTNGGFINDRYWVLAPFNLVWDQNNFEYEHTESVTAPISNSPMQKLTIVYSNEGGYTPGDAYDFYFGDDFILREWVFRKENQAEPSMTTTWENYIEIGGLQLAQDHKKPEGGFNLNFTNLKVVTE</sequence>
<dbReference type="OrthoDB" id="892266at2"/>
<dbReference type="AlphaFoldDB" id="A0A2T0M6E0"/>
<accession>A0A2T0M6E0</accession>
<dbReference type="RefSeq" id="WP_106147774.1">
    <property type="nucleotide sequence ID" value="NZ_PVYX01000003.1"/>
</dbReference>
<gene>
    <name evidence="1" type="ORF">CLV81_3961</name>
</gene>
<organism evidence="1 2">
    <name type="scientific">Flagellimonas meridianipacifica</name>
    <dbReference type="NCBI Taxonomy" id="1080225"/>
    <lineage>
        <taxon>Bacteria</taxon>
        <taxon>Pseudomonadati</taxon>
        <taxon>Bacteroidota</taxon>
        <taxon>Flavobacteriia</taxon>
        <taxon>Flavobacteriales</taxon>
        <taxon>Flavobacteriaceae</taxon>
        <taxon>Flagellimonas</taxon>
    </lineage>
</organism>
<evidence type="ECO:0000313" key="2">
    <source>
        <dbReference type="Proteomes" id="UP000237640"/>
    </source>
</evidence>
<protein>
    <submittedName>
        <fullName evidence="1">Uncharacterized protein</fullName>
    </submittedName>
</protein>
<reference evidence="1 2" key="1">
    <citation type="submission" date="2018-03" db="EMBL/GenBank/DDBJ databases">
        <title>Genomic Encyclopedia of Archaeal and Bacterial Type Strains, Phase II (KMG-II): from individual species to whole genera.</title>
        <authorList>
            <person name="Goeker M."/>
        </authorList>
    </citation>
    <scope>NUCLEOTIDE SEQUENCE [LARGE SCALE GENOMIC DNA]</scope>
    <source>
        <strain evidence="1 2">DSM 25027</strain>
    </source>
</reference>
<dbReference type="Proteomes" id="UP000237640">
    <property type="component" value="Unassembled WGS sequence"/>
</dbReference>
<keyword evidence="2" id="KW-1185">Reference proteome</keyword>